<dbReference type="InterPro" id="IPR023404">
    <property type="entry name" value="rSAM_horseshoe"/>
</dbReference>
<comment type="caution">
    <text evidence="5">The sequence shown here is derived from an EMBL/GenBank/DDBJ whole genome shotgun (WGS) entry which is preliminary data.</text>
</comment>
<comment type="subcellular location">
    <subcellularLocation>
        <location evidence="3">Cytoplasm</location>
    </subcellularLocation>
</comment>
<protein>
    <recommendedName>
        <fullName evidence="2 3">Heme chaperone HemW</fullName>
    </recommendedName>
</protein>
<dbReference type="GO" id="GO:0046872">
    <property type="term" value="F:metal ion binding"/>
    <property type="evidence" value="ECO:0007669"/>
    <property type="project" value="UniProtKB-UniRule"/>
</dbReference>
<dbReference type="NCBIfam" id="TIGR00539">
    <property type="entry name" value="hemN_rel"/>
    <property type="match status" value="1"/>
</dbReference>
<keyword evidence="3" id="KW-0143">Chaperone</keyword>
<evidence type="ECO:0000313" key="6">
    <source>
        <dbReference type="Proteomes" id="UP000292459"/>
    </source>
</evidence>
<dbReference type="OrthoDB" id="9808022at2"/>
<comment type="function">
    <text evidence="3">Probably acts as a heme chaperone, transferring heme to an unknown acceptor. Binds one molecule of heme per monomer, possibly covalently. Binds 1 [4Fe-4S] cluster. The cluster is coordinated with 3 cysteines and an exchangeable S-adenosyl-L-methionine.</text>
</comment>
<keyword evidence="3" id="KW-0949">S-adenosyl-L-methionine</keyword>
<dbReference type="Pfam" id="PF04055">
    <property type="entry name" value="Radical_SAM"/>
    <property type="match status" value="1"/>
</dbReference>
<dbReference type="SFLD" id="SFLDS00029">
    <property type="entry name" value="Radical_SAM"/>
    <property type="match status" value="2"/>
</dbReference>
<dbReference type="GO" id="GO:0006779">
    <property type="term" value="P:porphyrin-containing compound biosynthetic process"/>
    <property type="evidence" value="ECO:0007669"/>
    <property type="project" value="InterPro"/>
</dbReference>
<dbReference type="SFLD" id="SFLDF00288">
    <property type="entry name" value="HemN-like__clustered_with_nucl"/>
    <property type="match status" value="1"/>
</dbReference>
<evidence type="ECO:0000256" key="2">
    <source>
        <dbReference type="ARBA" id="ARBA00017228"/>
    </source>
</evidence>
<reference evidence="5 6" key="1">
    <citation type="submission" date="2018-11" db="EMBL/GenBank/DDBJ databases">
        <title>Whole genome sequencing of an environmental sample.</title>
        <authorList>
            <person name="Sarangi A.N."/>
            <person name="Singh D."/>
            <person name="Tripathy S."/>
        </authorList>
    </citation>
    <scope>NUCLEOTIDE SEQUENCE [LARGE SCALE GENOMIC DNA]</scope>
    <source>
        <strain evidence="5 6">Lakshadweep</strain>
    </source>
</reference>
<evidence type="ECO:0000259" key="4">
    <source>
        <dbReference type="PROSITE" id="PS51918"/>
    </source>
</evidence>
<dbReference type="InterPro" id="IPR004559">
    <property type="entry name" value="HemW-like"/>
</dbReference>
<dbReference type="InterPro" id="IPR058240">
    <property type="entry name" value="rSAM_sf"/>
</dbReference>
<dbReference type="Gene3D" id="3.80.30.20">
    <property type="entry name" value="tm_1862 like domain"/>
    <property type="match status" value="1"/>
</dbReference>
<keyword evidence="3" id="KW-0004">4Fe-4S</keyword>
<keyword evidence="3" id="KW-0411">Iron-sulfur</keyword>
<dbReference type="InterPro" id="IPR006638">
    <property type="entry name" value="Elp3/MiaA/NifB-like_rSAM"/>
</dbReference>
<dbReference type="GO" id="GO:0005737">
    <property type="term" value="C:cytoplasm"/>
    <property type="evidence" value="ECO:0007669"/>
    <property type="project" value="UniProtKB-SubCell"/>
</dbReference>
<keyword evidence="3" id="KW-0349">Heme</keyword>
<evidence type="ECO:0000256" key="1">
    <source>
        <dbReference type="ARBA" id="ARBA00006100"/>
    </source>
</evidence>
<dbReference type="InterPro" id="IPR007197">
    <property type="entry name" value="rSAM"/>
</dbReference>
<dbReference type="Proteomes" id="UP000292459">
    <property type="component" value="Unassembled WGS sequence"/>
</dbReference>
<dbReference type="InterPro" id="IPR010723">
    <property type="entry name" value="HemN_C"/>
</dbReference>
<dbReference type="AlphaFoldDB" id="A0A4Q7E1Z5"/>
<keyword evidence="3" id="KW-0479">Metal-binding</keyword>
<proteinExistence type="inferred from homology"/>
<keyword evidence="6" id="KW-1185">Reference proteome</keyword>
<dbReference type="RefSeq" id="WP_044148833.1">
    <property type="nucleotide sequence ID" value="NZ_QVFV01000009.1"/>
</dbReference>
<keyword evidence="3" id="KW-0408">Iron</keyword>
<dbReference type="PANTHER" id="PTHR13932">
    <property type="entry name" value="COPROPORPHYRINIGEN III OXIDASE"/>
    <property type="match status" value="1"/>
</dbReference>
<dbReference type="SFLD" id="SFLDF00562">
    <property type="entry name" value="HemN-like__clustered_with_heat"/>
    <property type="match status" value="1"/>
</dbReference>
<dbReference type="EMBL" id="QVFV01000009">
    <property type="protein sequence ID" value="RZM75236.1"/>
    <property type="molecule type" value="Genomic_DNA"/>
</dbReference>
<dbReference type="SUPFAM" id="SSF102114">
    <property type="entry name" value="Radical SAM enzymes"/>
    <property type="match status" value="1"/>
</dbReference>
<gene>
    <name evidence="5" type="ORF">DYY88_21645</name>
</gene>
<dbReference type="InterPro" id="IPR034505">
    <property type="entry name" value="Coproporphyrinogen-III_oxidase"/>
</dbReference>
<dbReference type="SFLD" id="SFLDG01065">
    <property type="entry name" value="anaerobic_coproporphyrinogen-I"/>
    <property type="match status" value="2"/>
</dbReference>
<feature type="domain" description="Radical SAM core" evidence="4">
    <location>
        <begin position="18"/>
        <end position="259"/>
    </location>
</feature>
<name>A0A4Q7E1Z5_9CYAN</name>
<evidence type="ECO:0000256" key="3">
    <source>
        <dbReference type="RuleBase" id="RU364116"/>
    </source>
</evidence>
<sequence length="414" mass="46039">MSSNSTVQNSPAVVASHPGLAAPQAAYVHIPFCRRRCFYCDFPIAVAGDRARGETSPRIQSYVDTLCQEIQVTPALGAPLKTVFFGGGTPSLLAVAQVEQILQALSDRFGIKPNAEISMEMDPGTFDRVALTALRQLGVNRVSLGVQSFTDTQLEACGRTHRLADVQQAIAALHAAAIPGWSLDLISGLPHQTVETWKIALETAIAYNPQHLSIYDLTVEPNTVFHRRYTAGADPLPTDDQTAEMYRLAQSLLTAAGYDHYEVSNYAKPGYQCQHNRVYWENRPFYGFGMGAASYTQGQRFQRPRTTHDYADWLQTYAAAGGQLDLESVTTGDRWLDRLMMGLRLAEGISLKDLVEEFGEERVTQLQKCLRPYRRQGWVADEEERATVVRFTDPEGFLFSNVVLVKLFETFDAT</sequence>
<dbReference type="Pfam" id="PF06969">
    <property type="entry name" value="HemN_C"/>
    <property type="match status" value="1"/>
</dbReference>
<accession>A0A4Q7E1Z5</accession>
<dbReference type="PROSITE" id="PS51918">
    <property type="entry name" value="RADICAL_SAM"/>
    <property type="match status" value="1"/>
</dbReference>
<comment type="similarity">
    <text evidence="1">Belongs to the anaerobic coproporphyrinogen-III oxidase family. HemW subfamily.</text>
</comment>
<dbReference type="SFLD" id="SFLDG01082">
    <property type="entry name" value="B12-binding_domain_containing"/>
    <property type="match status" value="1"/>
</dbReference>
<dbReference type="GO" id="GO:0004109">
    <property type="term" value="F:coproporphyrinogen oxidase activity"/>
    <property type="evidence" value="ECO:0007669"/>
    <property type="project" value="InterPro"/>
</dbReference>
<dbReference type="PANTHER" id="PTHR13932:SF5">
    <property type="entry name" value="RADICAL S-ADENOSYL METHIONINE DOMAIN-CONTAINING PROTEIN 1, MITOCHONDRIAL"/>
    <property type="match status" value="1"/>
</dbReference>
<organism evidence="5 6">
    <name type="scientific">Leptolyngbya iicbica LK</name>
    <dbReference type="NCBI Taxonomy" id="2294035"/>
    <lineage>
        <taxon>Bacteria</taxon>
        <taxon>Bacillati</taxon>
        <taxon>Cyanobacteriota</taxon>
        <taxon>Cyanophyceae</taxon>
        <taxon>Leptolyngbyales</taxon>
        <taxon>Leptolyngbyaceae</taxon>
        <taxon>Leptolyngbya group</taxon>
        <taxon>Leptolyngbya</taxon>
        <taxon>Leptolyngbya iicbica</taxon>
    </lineage>
</organism>
<dbReference type="GO" id="GO:0051539">
    <property type="term" value="F:4 iron, 4 sulfur cluster binding"/>
    <property type="evidence" value="ECO:0007669"/>
    <property type="project" value="UniProtKB-UniRule"/>
</dbReference>
<dbReference type="SMART" id="SM00729">
    <property type="entry name" value="Elp3"/>
    <property type="match status" value="1"/>
</dbReference>
<keyword evidence="3" id="KW-0963">Cytoplasm</keyword>
<evidence type="ECO:0000313" key="5">
    <source>
        <dbReference type="EMBL" id="RZM75236.1"/>
    </source>
</evidence>